<feature type="region of interest" description="Disordered" evidence="1">
    <location>
        <begin position="345"/>
        <end position="378"/>
    </location>
</feature>
<dbReference type="Proteomes" id="UP000252770">
    <property type="component" value="Unassembled WGS sequence"/>
</dbReference>
<keyword evidence="5" id="KW-1185">Reference proteome</keyword>
<protein>
    <submittedName>
        <fullName evidence="4">Fatty acid desaturase</fullName>
    </submittedName>
</protein>
<evidence type="ECO:0000256" key="2">
    <source>
        <dbReference type="SAM" id="Phobius"/>
    </source>
</evidence>
<evidence type="ECO:0000313" key="5">
    <source>
        <dbReference type="Proteomes" id="UP000252770"/>
    </source>
</evidence>
<dbReference type="Pfam" id="PF00487">
    <property type="entry name" value="FA_desaturase"/>
    <property type="match status" value="1"/>
</dbReference>
<keyword evidence="2" id="KW-1133">Transmembrane helix</keyword>
<keyword evidence="2" id="KW-0812">Transmembrane</keyword>
<dbReference type="GO" id="GO:0006629">
    <property type="term" value="P:lipid metabolic process"/>
    <property type="evidence" value="ECO:0007669"/>
    <property type="project" value="InterPro"/>
</dbReference>
<dbReference type="RefSeq" id="WP_114128063.1">
    <property type="nucleotide sequence ID" value="NZ_QOUI01000014.1"/>
</dbReference>
<feature type="domain" description="Fatty acid desaturase" evidence="3">
    <location>
        <begin position="60"/>
        <end position="326"/>
    </location>
</feature>
<accession>A0A367YQK3</accession>
<comment type="caution">
    <text evidence="4">The sequence shown here is derived from an EMBL/GenBank/DDBJ whole genome shotgun (WGS) entry which is preliminary data.</text>
</comment>
<dbReference type="AlphaFoldDB" id="A0A367YQK3"/>
<evidence type="ECO:0000313" key="4">
    <source>
        <dbReference type="EMBL" id="RCK68060.1"/>
    </source>
</evidence>
<feature type="transmembrane region" description="Helical" evidence="2">
    <location>
        <begin position="61"/>
        <end position="84"/>
    </location>
</feature>
<evidence type="ECO:0000256" key="1">
    <source>
        <dbReference type="SAM" id="MobiDB-lite"/>
    </source>
</evidence>
<feature type="transmembrane region" description="Helical" evidence="2">
    <location>
        <begin position="32"/>
        <end position="55"/>
    </location>
</feature>
<evidence type="ECO:0000259" key="3">
    <source>
        <dbReference type="Pfam" id="PF00487"/>
    </source>
</evidence>
<proteinExistence type="predicted"/>
<feature type="transmembrane region" description="Helical" evidence="2">
    <location>
        <begin position="149"/>
        <end position="173"/>
    </location>
</feature>
<organism evidence="4 5">
    <name type="scientific">Desertihabitans brevis</name>
    <dbReference type="NCBI Taxonomy" id="2268447"/>
    <lineage>
        <taxon>Bacteria</taxon>
        <taxon>Bacillati</taxon>
        <taxon>Actinomycetota</taxon>
        <taxon>Actinomycetes</taxon>
        <taxon>Propionibacteriales</taxon>
        <taxon>Propionibacteriaceae</taxon>
        <taxon>Desertihabitans</taxon>
    </lineage>
</organism>
<feature type="transmembrane region" description="Helical" evidence="2">
    <location>
        <begin position="96"/>
        <end position="114"/>
    </location>
</feature>
<name>A0A367YQK3_9ACTN</name>
<feature type="transmembrane region" description="Helical" evidence="2">
    <location>
        <begin position="206"/>
        <end position="228"/>
    </location>
</feature>
<feature type="transmembrane region" description="Helical" evidence="2">
    <location>
        <begin position="234"/>
        <end position="253"/>
    </location>
</feature>
<dbReference type="InterPro" id="IPR005804">
    <property type="entry name" value="FA_desaturase_dom"/>
</dbReference>
<sequence>MSTHAERVAAAADFDAARAIRLLSDLMTPRMAVYWTDLCLSALAGWSAFGAVVVLTPRTPWAALLLLPAAVAMYRATLFIHELVHFRRREHRSRFGLGWNVLVGFWLLIPYFMYEGHSEHHSRRLYGTAGDAEYVAFARMSRSEMVKMALSALVLPLFGPVRFGVLAPVSWLVPRTREWVYARASTIKIDVEYRGHPPKRSQRTRWLVQEAVCFVLVWAVLGLVLTGVLSPVVLLWWLALMVGVAGLDTARLLGAHRYLGNDSEANLVLQMIDTINYPRSRVAGLVWGPVGLRLHALHHLVPSLPYHAYREAHHRLVTQLPAGSAYHLTESPGLLHSIAELWRAPRPTEQAEPAPTAAHQPGGASTGRSSGSRPAAPR</sequence>
<gene>
    <name evidence="4" type="ORF">DT076_17825</name>
</gene>
<keyword evidence="2" id="KW-0472">Membrane</keyword>
<dbReference type="EMBL" id="QOUI01000014">
    <property type="protein sequence ID" value="RCK68060.1"/>
    <property type="molecule type" value="Genomic_DNA"/>
</dbReference>
<reference evidence="4 5" key="1">
    <citation type="submission" date="2018-07" db="EMBL/GenBank/DDBJ databases">
        <title>Desertimonas flava gen. nov. sp. nov.</title>
        <authorList>
            <person name="Liu S."/>
        </authorList>
    </citation>
    <scope>NUCLEOTIDE SEQUENCE [LARGE SCALE GENOMIC DNA]</scope>
    <source>
        <strain evidence="4 5">16Sb5-5</strain>
    </source>
</reference>